<feature type="compositionally biased region" description="Basic and acidic residues" evidence="1">
    <location>
        <begin position="109"/>
        <end position="118"/>
    </location>
</feature>
<dbReference type="EMBL" id="AP018448">
    <property type="protein sequence ID" value="BBC30020.1"/>
    <property type="molecule type" value="Genomic_DNA"/>
</dbReference>
<dbReference type="Proteomes" id="UP001321542">
    <property type="component" value="Chromosome"/>
</dbReference>
<proteinExistence type="predicted"/>
<reference evidence="2 3" key="1">
    <citation type="journal article" date="2010" name="ChemBioChem">
        <title>Cloning and characterization of the biosynthetic gene cluster of 16-membered macrolide antibiotic FD-891: involvement of a dual functional cytochrome P450 monooxygenase catalyzing epoxidation and hydroxylation.</title>
        <authorList>
            <person name="Kudo F."/>
            <person name="Motegi A."/>
            <person name="Mizoue K."/>
            <person name="Eguchi T."/>
        </authorList>
    </citation>
    <scope>NUCLEOTIDE SEQUENCE [LARGE SCALE GENOMIC DNA]</scope>
    <source>
        <strain evidence="2 3">A-8890</strain>
    </source>
</reference>
<evidence type="ECO:0000313" key="2">
    <source>
        <dbReference type="EMBL" id="BBC30020.1"/>
    </source>
</evidence>
<dbReference type="RefSeq" id="WP_286248324.1">
    <property type="nucleotide sequence ID" value="NZ_AP018448.1"/>
</dbReference>
<sequence length="135" mass="15199">MSKCWQPNEAKKFARQAQIGKSYYVLYEMATNLAPYEDSQLYSEITFTQRRPFTGTPCTNGSMDAVQLCQNWGPVYEQPPAGVRNVATPPRQVAGPLGSNDYEGVLDEAELRGLEKRANQGSDPRKRRPLGTWRV</sequence>
<accession>A0ABM7F2K5</accession>
<organism evidence="2 3">
    <name type="scientific">Streptomyces graminofaciens</name>
    <dbReference type="NCBI Taxonomy" id="68212"/>
    <lineage>
        <taxon>Bacteria</taxon>
        <taxon>Bacillati</taxon>
        <taxon>Actinomycetota</taxon>
        <taxon>Actinomycetes</taxon>
        <taxon>Kitasatosporales</taxon>
        <taxon>Streptomycetaceae</taxon>
        <taxon>Streptomyces</taxon>
    </lineage>
</organism>
<reference evidence="2 3" key="2">
    <citation type="journal article" date="2023" name="ChemBioChem">
        <title>Acyltransferase Domain Exchange between Two Independent Type I Polyketide Synthases in the Same Producer Strain of Macrolide Antibiotics.</title>
        <authorList>
            <person name="Kudo F."/>
            <person name="Kishikawa K."/>
            <person name="Tsuboi K."/>
            <person name="Kido T."/>
            <person name="Usui T."/>
            <person name="Hashimoto J."/>
            <person name="Shin-Ya K."/>
            <person name="Miyanaga A."/>
            <person name="Eguchi T."/>
        </authorList>
    </citation>
    <scope>NUCLEOTIDE SEQUENCE [LARGE SCALE GENOMIC DNA]</scope>
    <source>
        <strain evidence="2 3">A-8890</strain>
    </source>
</reference>
<feature type="region of interest" description="Disordered" evidence="1">
    <location>
        <begin position="79"/>
        <end position="135"/>
    </location>
</feature>
<protein>
    <submittedName>
        <fullName evidence="2">Uncharacterized protein</fullName>
    </submittedName>
</protein>
<gene>
    <name evidence="2" type="ORF">SGFS_013140</name>
</gene>
<evidence type="ECO:0000256" key="1">
    <source>
        <dbReference type="SAM" id="MobiDB-lite"/>
    </source>
</evidence>
<evidence type="ECO:0000313" key="3">
    <source>
        <dbReference type="Proteomes" id="UP001321542"/>
    </source>
</evidence>
<name>A0ABM7F2K5_9ACTN</name>
<keyword evidence="3" id="KW-1185">Reference proteome</keyword>